<keyword evidence="2" id="KW-1185">Reference proteome</keyword>
<gene>
    <name evidence="1" type="ORF">F4827_003690</name>
</gene>
<protein>
    <submittedName>
        <fullName evidence="1">Uncharacterized protein</fullName>
    </submittedName>
</protein>
<organism evidence="1 2">
    <name type="scientific">Paraburkholderia bannensis</name>
    <dbReference type="NCBI Taxonomy" id="765414"/>
    <lineage>
        <taxon>Bacteria</taxon>
        <taxon>Pseudomonadati</taxon>
        <taxon>Pseudomonadota</taxon>
        <taxon>Betaproteobacteria</taxon>
        <taxon>Burkholderiales</taxon>
        <taxon>Burkholderiaceae</taxon>
        <taxon>Paraburkholderia</taxon>
    </lineage>
</organism>
<dbReference type="EMBL" id="JACHBW010000010">
    <property type="protein sequence ID" value="MBB6103835.1"/>
    <property type="molecule type" value="Genomic_DNA"/>
</dbReference>
<proteinExistence type="predicted"/>
<dbReference type="Proteomes" id="UP000571554">
    <property type="component" value="Unassembled WGS sequence"/>
</dbReference>
<evidence type="ECO:0000313" key="1">
    <source>
        <dbReference type="EMBL" id="MBB6103835.1"/>
    </source>
</evidence>
<evidence type="ECO:0000313" key="2">
    <source>
        <dbReference type="Proteomes" id="UP000571554"/>
    </source>
</evidence>
<name>A0A7W9U0T5_9BURK</name>
<accession>A0A7W9U0T5</accession>
<sequence length="46" mass="5633">MREFAPARLSDLEPRRKVRFFFAAFSPLFRRFFAAFSPLFRREFLS</sequence>
<reference evidence="1 2" key="1">
    <citation type="submission" date="2020-08" db="EMBL/GenBank/DDBJ databases">
        <title>Above-ground endophytic microbial communities from plants in different locations in the United States.</title>
        <authorList>
            <person name="Frank C."/>
        </authorList>
    </citation>
    <scope>NUCLEOTIDE SEQUENCE [LARGE SCALE GENOMIC DNA]</scope>
    <source>
        <strain evidence="1 2">WP4_2_2</strain>
    </source>
</reference>
<dbReference type="RefSeq" id="WP_183725550.1">
    <property type="nucleotide sequence ID" value="NZ_JACHBW010000010.1"/>
</dbReference>
<dbReference type="AlphaFoldDB" id="A0A7W9U0T5"/>
<comment type="caution">
    <text evidence="1">The sequence shown here is derived from an EMBL/GenBank/DDBJ whole genome shotgun (WGS) entry which is preliminary data.</text>
</comment>